<dbReference type="PANTHER" id="PTHR35024">
    <property type="entry name" value="HYPOTHETICAL CYTOSOLIC PROTEIN"/>
    <property type="match status" value="1"/>
</dbReference>
<proteinExistence type="inferred from homology"/>
<evidence type="ECO:0000256" key="1">
    <source>
        <dbReference type="ARBA" id="ARBA00044755"/>
    </source>
</evidence>
<dbReference type="STRING" id="393762.SAMN05660472_01047"/>
<dbReference type="AlphaFoldDB" id="A0A1G9A384"/>
<dbReference type="OrthoDB" id="9802488at2"/>
<dbReference type="PANTHER" id="PTHR35024:SF4">
    <property type="entry name" value="POLYMER-FORMING CYTOSKELETAL PROTEIN"/>
    <property type="match status" value="1"/>
</dbReference>
<organism evidence="3 4">
    <name type="scientific">Natronincola ferrireducens</name>
    <dbReference type="NCBI Taxonomy" id="393762"/>
    <lineage>
        <taxon>Bacteria</taxon>
        <taxon>Bacillati</taxon>
        <taxon>Bacillota</taxon>
        <taxon>Clostridia</taxon>
        <taxon>Peptostreptococcales</taxon>
        <taxon>Natronincolaceae</taxon>
        <taxon>Natronincola</taxon>
    </lineage>
</organism>
<accession>A0A1G9A384</accession>
<gene>
    <name evidence="3" type="ORF">SAMN05660472_01047</name>
</gene>
<name>A0A1G9A384_9FIRM</name>
<reference evidence="3 4" key="1">
    <citation type="submission" date="2016-10" db="EMBL/GenBank/DDBJ databases">
        <authorList>
            <person name="de Groot N.N."/>
        </authorList>
    </citation>
    <scope>NUCLEOTIDE SEQUENCE [LARGE SCALE GENOMIC DNA]</scope>
    <source>
        <strain evidence="3 4">DSM 18346</strain>
    </source>
</reference>
<feature type="region of interest" description="Disordered" evidence="2">
    <location>
        <begin position="116"/>
        <end position="137"/>
    </location>
</feature>
<protein>
    <submittedName>
        <fullName evidence="3">Protein CcmA, bactofilin family</fullName>
    </submittedName>
</protein>
<evidence type="ECO:0000313" key="3">
    <source>
        <dbReference type="EMBL" id="SDK21798.1"/>
    </source>
</evidence>
<dbReference type="Proteomes" id="UP000198718">
    <property type="component" value="Unassembled WGS sequence"/>
</dbReference>
<comment type="similarity">
    <text evidence="1">Belongs to the bactofilin family.</text>
</comment>
<dbReference type="EMBL" id="FNFP01000001">
    <property type="protein sequence ID" value="SDK21798.1"/>
    <property type="molecule type" value="Genomic_DNA"/>
</dbReference>
<sequence>MFNKKQSVENVSQDGFSTLIGKNTCFEGTLKVEGAIRIDGSIQGEVNVQGDAYIGEGGNIMGNIYATNIVIAGRIEGNVTASEQLRISSTGKILGDVMVKSFIIDEDAFFEGKCTMTQQKPTSTDGPNKDKSKQLKG</sequence>
<keyword evidence="4" id="KW-1185">Reference proteome</keyword>
<evidence type="ECO:0000256" key="2">
    <source>
        <dbReference type="SAM" id="MobiDB-lite"/>
    </source>
</evidence>
<feature type="compositionally biased region" description="Basic and acidic residues" evidence="2">
    <location>
        <begin position="127"/>
        <end position="137"/>
    </location>
</feature>
<evidence type="ECO:0000313" key="4">
    <source>
        <dbReference type="Proteomes" id="UP000198718"/>
    </source>
</evidence>
<dbReference type="RefSeq" id="WP_090551227.1">
    <property type="nucleotide sequence ID" value="NZ_FNFP01000001.1"/>
</dbReference>
<dbReference type="Pfam" id="PF04519">
    <property type="entry name" value="Bactofilin"/>
    <property type="match status" value="1"/>
</dbReference>
<feature type="compositionally biased region" description="Polar residues" evidence="2">
    <location>
        <begin position="116"/>
        <end position="126"/>
    </location>
</feature>
<dbReference type="InterPro" id="IPR007607">
    <property type="entry name" value="BacA/B"/>
</dbReference>